<evidence type="ECO:0000256" key="6">
    <source>
        <dbReference type="ARBA" id="ARBA00022630"/>
    </source>
</evidence>
<keyword evidence="6 16" id="KW-0285">Flavoprotein</keyword>
<feature type="active site" description="Proton acceptor" evidence="13">
    <location>
        <position position="440"/>
    </location>
</feature>
<dbReference type="Pfam" id="PF02852">
    <property type="entry name" value="Pyr_redox_dim"/>
    <property type="match status" value="1"/>
</dbReference>
<dbReference type="InterPro" id="IPR006258">
    <property type="entry name" value="Lipoamide_DH"/>
</dbReference>
<feature type="domain" description="Pyridine nucleotide-disulphide oxidoreductase dimerisation" evidence="17">
    <location>
        <begin position="339"/>
        <end position="450"/>
    </location>
</feature>
<keyword evidence="7 14" id="KW-0274">FAD</keyword>
<evidence type="ECO:0000256" key="4">
    <source>
        <dbReference type="ARBA" id="ARBA00016961"/>
    </source>
</evidence>
<evidence type="ECO:0000256" key="14">
    <source>
        <dbReference type="PIRSR" id="PIRSR000350-3"/>
    </source>
</evidence>
<dbReference type="InterPro" id="IPR016156">
    <property type="entry name" value="FAD/NAD-linked_Rdtase_dimer_sf"/>
</dbReference>
<evidence type="ECO:0000259" key="18">
    <source>
        <dbReference type="Pfam" id="PF07992"/>
    </source>
</evidence>
<comment type="similarity">
    <text evidence="2 16">Belongs to the class-I pyridine nucleotide-disulfide oxidoreductase family.</text>
</comment>
<evidence type="ECO:0000256" key="15">
    <source>
        <dbReference type="PIRSR" id="PIRSR000350-4"/>
    </source>
</evidence>
<comment type="cofactor">
    <cofactor evidence="14 16">
        <name>FAD</name>
        <dbReference type="ChEBI" id="CHEBI:57692"/>
    </cofactor>
    <text evidence="14 16">Binds 1 FAD per subunit.</text>
</comment>
<keyword evidence="10" id="KW-1015">Disulfide bond</keyword>
<dbReference type="SUPFAM" id="SSF51905">
    <property type="entry name" value="FAD/NAD(P)-binding domain"/>
    <property type="match status" value="1"/>
</dbReference>
<keyword evidence="20" id="KW-1185">Reference proteome</keyword>
<dbReference type="PIRSF" id="PIRSF000350">
    <property type="entry name" value="Mercury_reductase_MerA"/>
    <property type="match status" value="1"/>
</dbReference>
<feature type="binding site" evidence="14">
    <location>
        <position position="264"/>
    </location>
    <ligand>
        <name>NAD(+)</name>
        <dbReference type="ChEBI" id="CHEBI:57540"/>
    </ligand>
</feature>
<evidence type="ECO:0000256" key="11">
    <source>
        <dbReference type="ARBA" id="ARBA00023284"/>
    </source>
</evidence>
<keyword evidence="11 16" id="KW-0676">Redox-active center</keyword>
<dbReference type="Proteomes" id="UP000198838">
    <property type="component" value="Unassembled WGS sequence"/>
</dbReference>
<dbReference type="PANTHER" id="PTHR22912:SF217">
    <property type="entry name" value="DIHYDROLIPOYL DEHYDROGENASE"/>
    <property type="match status" value="1"/>
</dbReference>
<dbReference type="NCBIfam" id="TIGR01350">
    <property type="entry name" value="lipoamide_DH"/>
    <property type="match status" value="1"/>
</dbReference>
<evidence type="ECO:0000256" key="5">
    <source>
        <dbReference type="ARBA" id="ARBA00022490"/>
    </source>
</evidence>
<dbReference type="PANTHER" id="PTHR22912">
    <property type="entry name" value="DISULFIDE OXIDOREDUCTASE"/>
    <property type="match status" value="1"/>
</dbReference>
<keyword evidence="14" id="KW-0547">Nucleotide-binding</keyword>
<dbReference type="GO" id="GO:0050660">
    <property type="term" value="F:flavin adenine dinucleotide binding"/>
    <property type="evidence" value="ECO:0007669"/>
    <property type="project" value="InterPro"/>
</dbReference>
<proteinExistence type="inferred from homology"/>
<evidence type="ECO:0000256" key="12">
    <source>
        <dbReference type="ARBA" id="ARBA00049187"/>
    </source>
</evidence>
<organism evidence="19 20">
    <name type="scientific">Acetitomaculum ruminis DSM 5522</name>
    <dbReference type="NCBI Taxonomy" id="1120918"/>
    <lineage>
        <taxon>Bacteria</taxon>
        <taxon>Bacillati</taxon>
        <taxon>Bacillota</taxon>
        <taxon>Clostridia</taxon>
        <taxon>Lachnospirales</taxon>
        <taxon>Lachnospiraceae</taxon>
        <taxon>Acetitomaculum</taxon>
    </lineage>
</organism>
<evidence type="ECO:0000256" key="10">
    <source>
        <dbReference type="ARBA" id="ARBA00023157"/>
    </source>
</evidence>
<evidence type="ECO:0000256" key="7">
    <source>
        <dbReference type="ARBA" id="ARBA00022827"/>
    </source>
</evidence>
<protein>
    <recommendedName>
        <fullName evidence="4 16">Dihydrolipoyl dehydrogenase</fullName>
        <ecNumber evidence="3 16">1.8.1.4</ecNumber>
    </recommendedName>
</protein>
<dbReference type="GO" id="GO:0006103">
    <property type="term" value="P:2-oxoglutarate metabolic process"/>
    <property type="evidence" value="ECO:0007669"/>
    <property type="project" value="TreeGrafter"/>
</dbReference>
<dbReference type="InterPro" id="IPR050151">
    <property type="entry name" value="Class-I_Pyr_Nuc-Dis_Oxidored"/>
</dbReference>
<evidence type="ECO:0000256" key="9">
    <source>
        <dbReference type="ARBA" id="ARBA00023027"/>
    </source>
</evidence>
<feature type="binding site" evidence="14">
    <location>
        <position position="305"/>
    </location>
    <ligand>
        <name>NAD(+)</name>
        <dbReference type="ChEBI" id="CHEBI:57540"/>
    </ligand>
</feature>
<accession>A0A1I0UZ91</accession>
<feature type="binding site" evidence="14">
    <location>
        <position position="200"/>
    </location>
    <ligand>
        <name>NAD(+)</name>
        <dbReference type="ChEBI" id="CHEBI:57540"/>
    </ligand>
</feature>
<comment type="subcellular location">
    <subcellularLocation>
        <location evidence="1">Cytoplasm</location>
    </subcellularLocation>
</comment>
<evidence type="ECO:0000256" key="2">
    <source>
        <dbReference type="ARBA" id="ARBA00007532"/>
    </source>
</evidence>
<dbReference type="InterPro" id="IPR023753">
    <property type="entry name" value="FAD/NAD-binding_dom"/>
</dbReference>
<dbReference type="Pfam" id="PF07992">
    <property type="entry name" value="Pyr_redox_2"/>
    <property type="match status" value="1"/>
</dbReference>
<feature type="binding site" evidence="14">
    <location>
        <begin position="140"/>
        <end position="142"/>
    </location>
    <ligand>
        <name>FAD</name>
        <dbReference type="ChEBI" id="CHEBI:57692"/>
    </ligand>
</feature>
<evidence type="ECO:0000256" key="1">
    <source>
        <dbReference type="ARBA" id="ARBA00004496"/>
    </source>
</evidence>
<dbReference type="STRING" id="1120918.SAMN05216249_10165"/>
<evidence type="ECO:0000256" key="16">
    <source>
        <dbReference type="RuleBase" id="RU003692"/>
    </source>
</evidence>
<reference evidence="19 20" key="1">
    <citation type="submission" date="2016-10" db="EMBL/GenBank/DDBJ databases">
        <authorList>
            <person name="de Groot N.N."/>
        </authorList>
    </citation>
    <scope>NUCLEOTIDE SEQUENCE [LARGE SCALE GENOMIC DNA]</scope>
    <source>
        <strain evidence="19 20">DSM 5522</strain>
    </source>
</reference>
<feature type="binding site" evidence="14">
    <location>
        <begin position="177"/>
        <end position="184"/>
    </location>
    <ligand>
        <name>NAD(+)</name>
        <dbReference type="ChEBI" id="CHEBI:57540"/>
    </ligand>
</feature>
<evidence type="ECO:0000256" key="8">
    <source>
        <dbReference type="ARBA" id="ARBA00023002"/>
    </source>
</evidence>
<dbReference type="InterPro" id="IPR001100">
    <property type="entry name" value="Pyr_nuc-diS_OxRdtase"/>
</dbReference>
<comment type="catalytic activity">
    <reaction evidence="12 16">
        <text>N(6)-[(R)-dihydrolipoyl]-L-lysyl-[protein] + NAD(+) = N(6)-[(R)-lipoyl]-L-lysyl-[protein] + NADH + H(+)</text>
        <dbReference type="Rhea" id="RHEA:15045"/>
        <dbReference type="Rhea" id="RHEA-COMP:10474"/>
        <dbReference type="Rhea" id="RHEA-COMP:10475"/>
        <dbReference type="ChEBI" id="CHEBI:15378"/>
        <dbReference type="ChEBI" id="CHEBI:57540"/>
        <dbReference type="ChEBI" id="CHEBI:57945"/>
        <dbReference type="ChEBI" id="CHEBI:83099"/>
        <dbReference type="ChEBI" id="CHEBI:83100"/>
        <dbReference type="EC" id="1.8.1.4"/>
    </reaction>
</comment>
<dbReference type="RefSeq" id="WP_092869789.1">
    <property type="nucleotide sequence ID" value="NZ_FOJY01000001.1"/>
</dbReference>
<dbReference type="InterPro" id="IPR036188">
    <property type="entry name" value="FAD/NAD-bd_sf"/>
</dbReference>
<dbReference type="InterPro" id="IPR004099">
    <property type="entry name" value="Pyr_nucl-diS_OxRdtase_dimer"/>
</dbReference>
<dbReference type="AlphaFoldDB" id="A0A1I0UZ91"/>
<keyword evidence="8 16" id="KW-0560">Oxidoreductase</keyword>
<dbReference type="PRINTS" id="PR00368">
    <property type="entry name" value="FADPNR"/>
</dbReference>
<dbReference type="FunFam" id="3.30.390.30:FF:000001">
    <property type="entry name" value="Dihydrolipoyl dehydrogenase"/>
    <property type="match status" value="1"/>
</dbReference>
<evidence type="ECO:0000256" key="3">
    <source>
        <dbReference type="ARBA" id="ARBA00012608"/>
    </source>
</evidence>
<name>A0A1I0UZ91_9FIRM</name>
<dbReference type="GO" id="GO:0005737">
    <property type="term" value="C:cytoplasm"/>
    <property type="evidence" value="ECO:0007669"/>
    <property type="project" value="UniProtKB-SubCell"/>
</dbReference>
<evidence type="ECO:0000313" key="19">
    <source>
        <dbReference type="EMBL" id="SFA69358.1"/>
    </source>
</evidence>
<keyword evidence="9 14" id="KW-0520">NAD</keyword>
<gene>
    <name evidence="19" type="ORF">SAMN05216249_10165</name>
</gene>
<dbReference type="OrthoDB" id="9807946at2"/>
<feature type="binding site" evidence="14">
    <location>
        <position position="47"/>
    </location>
    <ligand>
        <name>FAD</name>
        <dbReference type="ChEBI" id="CHEBI:57692"/>
    </ligand>
</feature>
<dbReference type="SUPFAM" id="SSF55424">
    <property type="entry name" value="FAD/NAD-linked reductases, dimerisation (C-terminal) domain"/>
    <property type="match status" value="1"/>
</dbReference>
<sequence length="462" mass="49254">MKITVIGGGPGGYEAAIYAAKKGAEVVLIEKDKVGGTCLNRGCIPTKAFLASYDAYEAVEKAKDFGLLDVNEPKVDYPAILARKNKVMSSLVKGIEFLCNQNKVTLINGMGEIKDKNTIEVTKSDGSKETVTTDYIILATGSVPVCPPVFKVDRKRVVTSDEILDFEQAPKSLILVGGGVIGCEIGQFLAKMGTQVTVVEALPRLMATMDEDVSKQISRQFKKEKIKMVTGDGIAEVNPADDHVDVKLSSGKELSAEYVLVAIGRAPFTAGAGLENVGVEMAERGRVKVNEYLQTNVDNIYAIGDIIPSAQLAHVASKEGIVAVDNIFGAKKVMTYHAVPGCVFTNPQLASVGKLEWQLEKEGKEAGKDFKTGKFEFKGLGKAQASGHIAGFVKVIVDADDVLIGAEIVGAGASDMLQVLTTAIQLKLTAKEVGDSIFPHPTMCEAIMEALHDVHGLSVHKA</sequence>
<dbReference type="InterPro" id="IPR012999">
    <property type="entry name" value="Pyr_OxRdtase_I_AS"/>
</dbReference>
<feature type="disulfide bond" description="Redox-active" evidence="15">
    <location>
        <begin position="38"/>
        <end position="43"/>
    </location>
</feature>
<dbReference type="PROSITE" id="PS00076">
    <property type="entry name" value="PYRIDINE_REDOX_1"/>
    <property type="match status" value="1"/>
</dbReference>
<dbReference type="GO" id="GO:0004148">
    <property type="term" value="F:dihydrolipoyl dehydrogenase (NADH) activity"/>
    <property type="evidence" value="ECO:0007669"/>
    <property type="project" value="UniProtKB-EC"/>
</dbReference>
<dbReference type="Gene3D" id="3.30.390.30">
    <property type="match status" value="1"/>
</dbReference>
<feature type="binding site" evidence="14">
    <location>
        <position position="111"/>
    </location>
    <ligand>
        <name>FAD</name>
        <dbReference type="ChEBI" id="CHEBI:57692"/>
    </ligand>
</feature>
<dbReference type="EC" id="1.8.1.4" evidence="3 16"/>
<evidence type="ECO:0000259" key="17">
    <source>
        <dbReference type="Pfam" id="PF02852"/>
    </source>
</evidence>
<keyword evidence="5" id="KW-0963">Cytoplasm</keyword>
<feature type="domain" description="FAD/NAD(P)-binding" evidence="18">
    <location>
        <begin position="1"/>
        <end position="320"/>
    </location>
</feature>
<evidence type="ECO:0000313" key="20">
    <source>
        <dbReference type="Proteomes" id="UP000198838"/>
    </source>
</evidence>
<dbReference type="Gene3D" id="3.50.50.60">
    <property type="entry name" value="FAD/NAD(P)-binding domain"/>
    <property type="match status" value="2"/>
</dbReference>
<dbReference type="EMBL" id="FOJY01000001">
    <property type="protein sequence ID" value="SFA69358.1"/>
    <property type="molecule type" value="Genomic_DNA"/>
</dbReference>
<dbReference type="PRINTS" id="PR00411">
    <property type="entry name" value="PNDRDTASEI"/>
</dbReference>
<comment type="miscellaneous">
    <text evidence="16">The active site is a redox-active disulfide bond.</text>
</comment>
<evidence type="ECO:0000256" key="13">
    <source>
        <dbReference type="PIRSR" id="PIRSR000350-2"/>
    </source>
</evidence>